<dbReference type="Proteomes" id="UP001500973">
    <property type="component" value="Unassembled WGS sequence"/>
</dbReference>
<accession>A0ABN1YYK9</accession>
<organism evidence="1 2">
    <name type="scientific">Streptomyces thermospinosisporus</name>
    <dbReference type="NCBI Taxonomy" id="161482"/>
    <lineage>
        <taxon>Bacteria</taxon>
        <taxon>Bacillati</taxon>
        <taxon>Actinomycetota</taxon>
        <taxon>Actinomycetes</taxon>
        <taxon>Kitasatosporales</taxon>
        <taxon>Streptomycetaceae</taxon>
        <taxon>Streptomyces</taxon>
    </lineage>
</organism>
<dbReference type="RefSeq" id="WP_344013601.1">
    <property type="nucleotide sequence ID" value="NZ_BAAAIZ010000041.1"/>
</dbReference>
<reference evidence="1 2" key="1">
    <citation type="journal article" date="2019" name="Int. J. Syst. Evol. Microbiol.">
        <title>The Global Catalogue of Microorganisms (GCM) 10K type strain sequencing project: providing services to taxonomists for standard genome sequencing and annotation.</title>
        <authorList>
            <consortium name="The Broad Institute Genomics Platform"/>
            <consortium name="The Broad Institute Genome Sequencing Center for Infectious Disease"/>
            <person name="Wu L."/>
            <person name="Ma J."/>
        </authorList>
    </citation>
    <scope>NUCLEOTIDE SEQUENCE [LARGE SCALE GENOMIC DNA]</scope>
    <source>
        <strain evidence="1 2">JCM 11756</strain>
    </source>
</reference>
<gene>
    <name evidence="1" type="ORF">GCM10009601_32290</name>
</gene>
<keyword evidence="2" id="KW-1185">Reference proteome</keyword>
<evidence type="ECO:0000313" key="1">
    <source>
        <dbReference type="EMBL" id="GAA1425396.1"/>
    </source>
</evidence>
<comment type="caution">
    <text evidence="1">The sequence shown here is derived from an EMBL/GenBank/DDBJ whole genome shotgun (WGS) entry which is preliminary data.</text>
</comment>
<sequence length="304" mass="32806">MSQASSSAYERLRAAAAQLHVPDAVRTAAAAAPGDPRPGQIWRAVWEGVVEVVAVAAVDDTTVHALPVSLETRFYDPDTVLLPAEASTLEQPLALWCGLGSRLPWYVLDRQVSELSVPLEADGSPAPDASGYRYGSPLPSPASQAAEFRSALADTMEVLATARWAPRGSGGLPALLRQCGLGPTELIHRLSIKPPRALALLRAQTPLTPPEARLLAPTLGMSADAILAANPPLPDRLVHELSRPARREQIRRLAHLTGTAEREVRWQALFATLTLAARQERPAEADWPARVDRYFHVHLGPESE</sequence>
<protein>
    <submittedName>
        <fullName evidence="1">Uncharacterized protein</fullName>
    </submittedName>
</protein>
<evidence type="ECO:0000313" key="2">
    <source>
        <dbReference type="Proteomes" id="UP001500973"/>
    </source>
</evidence>
<dbReference type="EMBL" id="BAAAIZ010000041">
    <property type="protein sequence ID" value="GAA1425396.1"/>
    <property type="molecule type" value="Genomic_DNA"/>
</dbReference>
<name>A0ABN1YYK9_9ACTN</name>
<proteinExistence type="predicted"/>